<evidence type="ECO:0000313" key="1">
    <source>
        <dbReference type="EMBL" id="KAJ5075418.1"/>
    </source>
</evidence>
<organism evidence="1 2">
    <name type="scientific">Anaeramoeba ignava</name>
    <name type="common">Anaerobic marine amoeba</name>
    <dbReference type="NCBI Taxonomy" id="1746090"/>
    <lineage>
        <taxon>Eukaryota</taxon>
        <taxon>Metamonada</taxon>
        <taxon>Anaeramoebidae</taxon>
        <taxon>Anaeramoeba</taxon>
    </lineage>
</organism>
<comment type="caution">
    <text evidence="1">The sequence shown here is derived from an EMBL/GenBank/DDBJ whole genome shotgun (WGS) entry which is preliminary data.</text>
</comment>
<proteinExistence type="predicted"/>
<gene>
    <name evidence="1" type="ORF">M0811_07388</name>
</gene>
<keyword evidence="2" id="KW-1185">Reference proteome</keyword>
<protein>
    <submittedName>
        <fullName evidence="1">Uncharacterized protein</fullName>
    </submittedName>
</protein>
<accession>A0A9Q0RDB4</accession>
<evidence type="ECO:0000313" key="2">
    <source>
        <dbReference type="Proteomes" id="UP001149090"/>
    </source>
</evidence>
<dbReference type="Proteomes" id="UP001149090">
    <property type="component" value="Unassembled WGS sequence"/>
</dbReference>
<dbReference type="AlphaFoldDB" id="A0A9Q0RDB4"/>
<name>A0A9Q0RDB4_ANAIG</name>
<dbReference type="EMBL" id="JAPDFW010000065">
    <property type="protein sequence ID" value="KAJ5075418.1"/>
    <property type="molecule type" value="Genomic_DNA"/>
</dbReference>
<reference evidence="1" key="1">
    <citation type="submission" date="2022-10" db="EMBL/GenBank/DDBJ databases">
        <title>Novel sulphate-reducing endosymbionts in the free-living metamonad Anaeramoeba.</title>
        <authorList>
            <person name="Jerlstrom-Hultqvist J."/>
            <person name="Cepicka I."/>
            <person name="Gallot-Lavallee L."/>
            <person name="Salas-Leiva D."/>
            <person name="Curtis B.A."/>
            <person name="Zahonova K."/>
            <person name="Pipaliya S."/>
            <person name="Dacks J."/>
            <person name="Roger A.J."/>
        </authorList>
    </citation>
    <scope>NUCLEOTIDE SEQUENCE</scope>
    <source>
        <strain evidence="1">BMAN</strain>
    </source>
</reference>
<sequence length="124" mass="14296">MTIIDCLDIEELQDLDNSLIESTDTWVFFFKSAYNSSTGSYYTKVFQIEASSNTIVWASSFEKYFGHLVAEFDNTTYKGYFVGYSQFPVPFVELEITEPEPTPSSSYQNNIFSILIFGFLLIFF</sequence>